<evidence type="ECO:0000313" key="2">
    <source>
        <dbReference type="Proteomes" id="UP000004386"/>
    </source>
</evidence>
<accession>C4WHM6</accession>
<gene>
    <name evidence="1" type="ORF">OINT_1001067</name>
</gene>
<evidence type="ECO:0000313" key="1">
    <source>
        <dbReference type="EMBL" id="EEQ95678.1"/>
    </source>
</evidence>
<dbReference type="Proteomes" id="UP000004386">
    <property type="component" value="Unassembled WGS sequence"/>
</dbReference>
<dbReference type="EMBL" id="ACQA01000001">
    <property type="protein sequence ID" value="EEQ95678.1"/>
    <property type="molecule type" value="Genomic_DNA"/>
</dbReference>
<dbReference type="AlphaFoldDB" id="C4WHM6"/>
<organism evidence="1 2">
    <name type="scientific">Brucella intermedia LMG 3301</name>
    <dbReference type="NCBI Taxonomy" id="641118"/>
    <lineage>
        <taxon>Bacteria</taxon>
        <taxon>Pseudomonadati</taxon>
        <taxon>Pseudomonadota</taxon>
        <taxon>Alphaproteobacteria</taxon>
        <taxon>Hyphomicrobiales</taxon>
        <taxon>Brucellaceae</taxon>
        <taxon>Brucella/Ochrobactrum group</taxon>
        <taxon>Brucella</taxon>
    </lineage>
</organism>
<sequence>MGCHPVAIDHPRRFPINSQSIKPDFPAFFVRAPGKRGEPDHSVWE</sequence>
<comment type="caution">
    <text evidence="1">The sequence shown here is derived from an EMBL/GenBank/DDBJ whole genome shotgun (WGS) entry which is preliminary data.</text>
</comment>
<name>C4WHM6_9HYPH</name>
<protein>
    <submittedName>
        <fullName evidence="1">Uncharacterized protein</fullName>
    </submittedName>
</protein>
<dbReference type="HOGENOM" id="CLU_3202729_0_0_5"/>
<proteinExistence type="predicted"/>
<reference evidence="1 2" key="1">
    <citation type="submission" date="2009-05" db="EMBL/GenBank/DDBJ databases">
        <authorList>
            <person name="Setubal J.C."/>
            <person name="Boyle S."/>
            <person name="Crasta O.R."/>
            <person name="Gillespie J.J."/>
            <person name="Kenyon R.W."/>
            <person name="Lu J."/>
            <person name="Mane S."/>
            <person name="Nagrani S."/>
            <person name="Shallom J.M."/>
            <person name="Shallom S."/>
            <person name="Shukla M."/>
            <person name="Snyder E.E."/>
            <person name="Sobral B.W."/>
            <person name="Wattam A.R."/>
            <person name="Will R."/>
            <person name="Williams K."/>
            <person name="Yoo H."/>
            <person name="Munk C."/>
            <person name="Tapia R."/>
            <person name="Green L."/>
            <person name="Rogers Y."/>
            <person name="Detter J.C."/>
            <person name="Bruce D."/>
            <person name="Brettin T.S."/>
            <person name="Tsolis R."/>
        </authorList>
    </citation>
    <scope>NUCLEOTIDE SEQUENCE [LARGE SCALE GENOMIC DNA]</scope>
    <source>
        <strain evidence="1 2">LMG 3301</strain>
    </source>
</reference>